<dbReference type="EMBL" id="JAUMKJ010000074">
    <property type="protein sequence ID" value="MDO3681683.1"/>
    <property type="molecule type" value="Genomic_DNA"/>
</dbReference>
<keyword evidence="5" id="KW-0049">Antioxidant</keyword>
<comment type="caution">
    <text evidence="14">The sequence shown here is derived from an EMBL/GenBank/DDBJ whole genome shotgun (WGS) entry which is preliminary data.</text>
</comment>
<dbReference type="PROSITE" id="PS51352">
    <property type="entry name" value="THIOREDOXIN_2"/>
    <property type="match status" value="1"/>
</dbReference>
<dbReference type="SUPFAM" id="SSF52833">
    <property type="entry name" value="Thioredoxin-like"/>
    <property type="match status" value="1"/>
</dbReference>
<evidence type="ECO:0000256" key="12">
    <source>
        <dbReference type="ARBA" id="ARBA00049091"/>
    </source>
</evidence>
<evidence type="ECO:0000259" key="13">
    <source>
        <dbReference type="PROSITE" id="PS51352"/>
    </source>
</evidence>
<evidence type="ECO:0000256" key="5">
    <source>
        <dbReference type="ARBA" id="ARBA00022862"/>
    </source>
</evidence>
<keyword evidence="15" id="KW-1185">Reference proteome</keyword>
<dbReference type="NCBIfam" id="NF006960">
    <property type="entry name" value="PRK09437.1"/>
    <property type="match status" value="1"/>
</dbReference>
<keyword evidence="7" id="KW-1015">Disulfide bond</keyword>
<evidence type="ECO:0000256" key="3">
    <source>
        <dbReference type="ARBA" id="ARBA00013017"/>
    </source>
</evidence>
<dbReference type="Gene3D" id="3.40.30.10">
    <property type="entry name" value="Glutaredoxin"/>
    <property type="match status" value="1"/>
</dbReference>
<evidence type="ECO:0000256" key="10">
    <source>
        <dbReference type="ARBA" id="ARBA00038489"/>
    </source>
</evidence>
<evidence type="ECO:0000313" key="14">
    <source>
        <dbReference type="EMBL" id="MDO3681683.1"/>
    </source>
</evidence>
<comment type="function">
    <text evidence="1">Thiol-specific peroxidase that catalyzes the reduction of hydrogen peroxide and organic hydroperoxides to water and alcohols, respectively. Plays a role in cell protection against oxidative stress by detoxifying peroxides and as sensor of hydrogen peroxide-mediated signaling events.</text>
</comment>
<sequence length="162" mass="18230">MPQLQPGQPVPDFTLTAGSGESVTLSQFRGKYVVLYFYPKDMTPTCTEESCQFRDYNGQFETLNTEVIGISPDDLKSHAKFAAKYELPFLLLSDPDHTVCELFGVWQMKKMYGREYMGVVRSTFIVDPQGKLVREWRGVRIKGHVEQVLEAVKAAQAGVGTL</sequence>
<dbReference type="InterPro" id="IPR036249">
    <property type="entry name" value="Thioredoxin-like_sf"/>
</dbReference>
<name>A0ABT8VL27_9BACL</name>
<dbReference type="Pfam" id="PF00578">
    <property type="entry name" value="AhpC-TSA"/>
    <property type="match status" value="1"/>
</dbReference>
<dbReference type="InterPro" id="IPR050924">
    <property type="entry name" value="Peroxiredoxin_BCP/PrxQ"/>
</dbReference>
<evidence type="ECO:0000256" key="11">
    <source>
        <dbReference type="ARBA" id="ARBA00041373"/>
    </source>
</evidence>
<proteinExistence type="inferred from homology"/>
<dbReference type="InterPro" id="IPR013766">
    <property type="entry name" value="Thioredoxin_domain"/>
</dbReference>
<gene>
    <name evidence="14" type="primary">bcp</name>
    <name evidence="14" type="ORF">Q3C12_32325</name>
</gene>
<dbReference type="PANTHER" id="PTHR42801:SF4">
    <property type="entry name" value="AHPC_TSA FAMILY PROTEIN"/>
    <property type="match status" value="1"/>
</dbReference>
<dbReference type="RefSeq" id="WP_025852971.1">
    <property type="nucleotide sequence ID" value="NZ_JARLKN010000027.1"/>
</dbReference>
<dbReference type="CDD" id="cd03017">
    <property type="entry name" value="PRX_BCP"/>
    <property type="match status" value="1"/>
</dbReference>
<protein>
    <recommendedName>
        <fullName evidence="3">thioredoxin-dependent peroxiredoxin</fullName>
        <ecNumber evidence="3">1.11.1.24</ecNumber>
    </recommendedName>
    <alternativeName>
        <fullName evidence="11">Bacterioferritin comigratory protein</fullName>
    </alternativeName>
    <alternativeName>
        <fullName evidence="9">Thioredoxin peroxidase</fullName>
    </alternativeName>
</protein>
<evidence type="ECO:0000256" key="9">
    <source>
        <dbReference type="ARBA" id="ARBA00032824"/>
    </source>
</evidence>
<dbReference type="PANTHER" id="PTHR42801">
    <property type="entry name" value="THIOREDOXIN-DEPENDENT PEROXIDE REDUCTASE"/>
    <property type="match status" value="1"/>
</dbReference>
<comment type="subunit">
    <text evidence="2">Monomer.</text>
</comment>
<keyword evidence="6 14" id="KW-0560">Oxidoreductase</keyword>
<dbReference type="GO" id="GO:0140824">
    <property type="term" value="F:thioredoxin-dependent peroxiredoxin activity"/>
    <property type="evidence" value="ECO:0007669"/>
    <property type="project" value="UniProtKB-EC"/>
</dbReference>
<comment type="similarity">
    <text evidence="10">Belongs to the peroxiredoxin family. BCP/PrxQ subfamily.</text>
</comment>
<accession>A0ABT8VL27</accession>
<keyword evidence="8" id="KW-0676">Redox-active center</keyword>
<comment type="catalytic activity">
    <reaction evidence="12">
        <text>a hydroperoxide + [thioredoxin]-dithiol = an alcohol + [thioredoxin]-disulfide + H2O</text>
        <dbReference type="Rhea" id="RHEA:62620"/>
        <dbReference type="Rhea" id="RHEA-COMP:10698"/>
        <dbReference type="Rhea" id="RHEA-COMP:10700"/>
        <dbReference type="ChEBI" id="CHEBI:15377"/>
        <dbReference type="ChEBI" id="CHEBI:29950"/>
        <dbReference type="ChEBI" id="CHEBI:30879"/>
        <dbReference type="ChEBI" id="CHEBI:35924"/>
        <dbReference type="ChEBI" id="CHEBI:50058"/>
        <dbReference type="EC" id="1.11.1.24"/>
    </reaction>
</comment>
<evidence type="ECO:0000256" key="8">
    <source>
        <dbReference type="ARBA" id="ARBA00023284"/>
    </source>
</evidence>
<organism evidence="14 15">
    <name type="scientific">Paenibacillus ehimensis</name>
    <dbReference type="NCBI Taxonomy" id="79264"/>
    <lineage>
        <taxon>Bacteria</taxon>
        <taxon>Bacillati</taxon>
        <taxon>Bacillota</taxon>
        <taxon>Bacilli</taxon>
        <taxon>Bacillales</taxon>
        <taxon>Paenibacillaceae</taxon>
        <taxon>Paenibacillus</taxon>
    </lineage>
</organism>
<reference evidence="14" key="1">
    <citation type="submission" date="2023-07" db="EMBL/GenBank/DDBJ databases">
        <authorList>
            <person name="Aktuganov G."/>
            <person name="Boyko T."/>
            <person name="Delegan Y."/>
            <person name="Galimzianova N."/>
            <person name="Gilvanova E."/>
            <person name="Korobov V."/>
            <person name="Kuzmina L."/>
            <person name="Melentiev A."/>
            <person name="Milman P."/>
            <person name="Ryabova A."/>
            <person name="Stupak E."/>
            <person name="Yasakov T."/>
            <person name="Zharikova N."/>
            <person name="Zhurenko E."/>
        </authorList>
    </citation>
    <scope>NUCLEOTIDE SEQUENCE</scope>
    <source>
        <strain evidence="14">IB-739</strain>
    </source>
</reference>
<evidence type="ECO:0000313" key="15">
    <source>
        <dbReference type="Proteomes" id="UP001168883"/>
    </source>
</evidence>
<dbReference type="Proteomes" id="UP001168883">
    <property type="component" value="Unassembled WGS sequence"/>
</dbReference>
<dbReference type="InterPro" id="IPR024706">
    <property type="entry name" value="Peroxiredoxin_AhpC-typ"/>
</dbReference>
<evidence type="ECO:0000256" key="6">
    <source>
        <dbReference type="ARBA" id="ARBA00023002"/>
    </source>
</evidence>
<feature type="domain" description="Thioredoxin" evidence="13">
    <location>
        <begin position="4"/>
        <end position="157"/>
    </location>
</feature>
<keyword evidence="4 14" id="KW-0575">Peroxidase</keyword>
<evidence type="ECO:0000256" key="2">
    <source>
        <dbReference type="ARBA" id="ARBA00011245"/>
    </source>
</evidence>
<evidence type="ECO:0000256" key="7">
    <source>
        <dbReference type="ARBA" id="ARBA00023157"/>
    </source>
</evidence>
<evidence type="ECO:0000256" key="1">
    <source>
        <dbReference type="ARBA" id="ARBA00003330"/>
    </source>
</evidence>
<dbReference type="PIRSF" id="PIRSF000239">
    <property type="entry name" value="AHPC"/>
    <property type="match status" value="1"/>
</dbReference>
<dbReference type="InterPro" id="IPR000866">
    <property type="entry name" value="AhpC/TSA"/>
</dbReference>
<dbReference type="EC" id="1.11.1.24" evidence="3"/>
<evidence type="ECO:0000256" key="4">
    <source>
        <dbReference type="ARBA" id="ARBA00022559"/>
    </source>
</evidence>